<proteinExistence type="predicted"/>
<dbReference type="PATRIC" id="fig|1217662.4.peg.3058"/>
<gene>
    <name evidence="1" type="ORF">F946_03160</name>
</gene>
<name>N9BDZ8_ACIJO</name>
<accession>N9BDZ8</accession>
<comment type="caution">
    <text evidence="1">The sequence shown here is derived from an EMBL/GenBank/DDBJ whole genome shotgun (WGS) entry which is preliminary data.</text>
</comment>
<organism evidence="1 2">
    <name type="scientific">Acinetobacter johnsonii ANC 3681</name>
    <dbReference type="NCBI Taxonomy" id="1217662"/>
    <lineage>
        <taxon>Bacteria</taxon>
        <taxon>Pseudomonadati</taxon>
        <taxon>Pseudomonadota</taxon>
        <taxon>Gammaproteobacteria</taxon>
        <taxon>Moraxellales</taxon>
        <taxon>Moraxellaceae</taxon>
        <taxon>Acinetobacter</taxon>
    </lineage>
</organism>
<evidence type="ECO:0000313" key="2">
    <source>
        <dbReference type="Proteomes" id="UP000018444"/>
    </source>
</evidence>
<dbReference type="GeneID" id="56340299"/>
<evidence type="ECO:0008006" key="3">
    <source>
        <dbReference type="Google" id="ProtNLM"/>
    </source>
</evidence>
<dbReference type="HOGENOM" id="CLU_784674_0_0_6"/>
<protein>
    <recommendedName>
        <fullName evidence="3">DUF262 domain-containing protein</fullName>
    </recommendedName>
</protein>
<dbReference type="EMBL" id="APPZ01000010">
    <property type="protein sequence ID" value="ENV71481.1"/>
    <property type="molecule type" value="Genomic_DNA"/>
</dbReference>
<sequence length="341" mass="38994">MSIQVYDLTYDNVIQSNFVVASTTYSFAIDKLSHLIDKLAIQRRLLDSKIYQRLEADLKVGCIMPPITVAFVESRDLKGIDISEITDYVNRNIDQAFILDGIQRLSTLQRIEADIPDNIKQSGLIVLNILICPSMDNLLYRMITLNNGQKPMTPKHQIEILTVNDPLFESFEEKISTEREGYRKDSIGRADIVKAYLAFISNSTNIDNNKIIESKLEELIAEKIMESFEEKQIDFSSVINLIFSFIDSDDTAETLKWFRVSNNLIGFCVGVRDSFSSLDEESVEGFKDNLEKFDEVFKSFDSSKIKLGMYRRNAVKEFISNYETLKGKSVNEILDFVSSNI</sequence>
<dbReference type="Proteomes" id="UP000018444">
    <property type="component" value="Unassembled WGS sequence"/>
</dbReference>
<evidence type="ECO:0000313" key="1">
    <source>
        <dbReference type="EMBL" id="ENV71481.1"/>
    </source>
</evidence>
<dbReference type="AlphaFoldDB" id="N9BDZ8"/>
<reference evidence="1 2" key="1">
    <citation type="submission" date="2013-02" db="EMBL/GenBank/DDBJ databases">
        <title>The Genome Sequence of Acinetobacter johnsonii ANC 3681.</title>
        <authorList>
            <consortium name="The Broad Institute Genome Sequencing Platform"/>
            <consortium name="The Broad Institute Genome Sequencing Center for Infectious Disease"/>
            <person name="Cerqueira G."/>
            <person name="Feldgarden M."/>
            <person name="Courvalin P."/>
            <person name="Perichon B."/>
            <person name="Grillot-Courvalin C."/>
            <person name="Clermont D."/>
            <person name="Rocha E."/>
            <person name="Yoon E.-J."/>
            <person name="Nemec A."/>
            <person name="Walker B."/>
            <person name="Young S.K."/>
            <person name="Zeng Q."/>
            <person name="Gargeya S."/>
            <person name="Fitzgerald M."/>
            <person name="Haas B."/>
            <person name="Abouelleil A."/>
            <person name="Alvarado L."/>
            <person name="Arachchi H.M."/>
            <person name="Berlin A.M."/>
            <person name="Chapman S.B."/>
            <person name="Dewar J."/>
            <person name="Goldberg J."/>
            <person name="Griggs A."/>
            <person name="Gujja S."/>
            <person name="Hansen M."/>
            <person name="Howarth C."/>
            <person name="Imamovic A."/>
            <person name="Larimer J."/>
            <person name="McCowan C."/>
            <person name="Murphy C."/>
            <person name="Neiman D."/>
            <person name="Pearson M."/>
            <person name="Priest M."/>
            <person name="Roberts A."/>
            <person name="Saif S."/>
            <person name="Shea T."/>
            <person name="Sisk P."/>
            <person name="Sykes S."/>
            <person name="Wortman J."/>
            <person name="Nusbaum C."/>
            <person name="Birren B."/>
        </authorList>
    </citation>
    <scope>NUCLEOTIDE SEQUENCE [LARGE SCALE GENOMIC DNA]</scope>
    <source>
        <strain evidence="1 2">ANC 3681</strain>
    </source>
</reference>
<dbReference type="RefSeq" id="WP_004984409.1">
    <property type="nucleotide sequence ID" value="NZ_KB849708.1"/>
</dbReference>